<proteinExistence type="predicted"/>
<dbReference type="RefSeq" id="WP_350242656.1">
    <property type="nucleotide sequence ID" value="NZ_CP158299.1"/>
</dbReference>
<dbReference type="EMBL" id="CP158299">
    <property type="protein sequence ID" value="XBV84619.1"/>
    <property type="molecule type" value="Genomic_DNA"/>
</dbReference>
<reference evidence="1" key="1">
    <citation type="submission" date="2024-06" db="EMBL/GenBank/DDBJ databases">
        <title>Draft Genome Sequence of Deinococcus sonorensis Type Strain KR-87, a Biofilm Producing Representative of the Genus Deinococcus.</title>
        <authorList>
            <person name="Boren L.S."/>
            <person name="Grosso R.A."/>
            <person name="Hugenberg-Cox A.N."/>
            <person name="Hill J.T.E."/>
            <person name="Albert C.M."/>
            <person name="Tuohy J.M."/>
        </authorList>
    </citation>
    <scope>NUCLEOTIDE SEQUENCE</scope>
    <source>
        <strain evidence="1">KR-87</strain>
    </source>
</reference>
<gene>
    <name evidence="1" type="ORF">ABOD76_14350</name>
</gene>
<accession>A0AAU7U7P2</accession>
<dbReference type="AlphaFoldDB" id="A0AAU7U7P2"/>
<name>A0AAU7U7P2_9DEIO</name>
<organism evidence="1">
    <name type="scientific">Deinococcus sonorensis KR-87</name>
    <dbReference type="NCBI Taxonomy" id="694439"/>
    <lineage>
        <taxon>Bacteria</taxon>
        <taxon>Thermotogati</taxon>
        <taxon>Deinococcota</taxon>
        <taxon>Deinococci</taxon>
        <taxon>Deinococcales</taxon>
        <taxon>Deinococcaceae</taxon>
        <taxon>Deinococcus</taxon>
    </lineage>
</organism>
<sequence length="130" mass="14338">MHVQATEWTLERKRVRSRPDLRPLLMLFSVSGNVGQPRVTDQDRFHYAHPYRLTVTGVAGAAGRYQLTGLKGAADLLDSLEGRAWQLTPGRGRRSATLTTDLSEYERVLWEALAQQGPPGLQLSALPAGS</sequence>
<protein>
    <submittedName>
        <fullName evidence="1">Uncharacterized protein</fullName>
    </submittedName>
</protein>
<dbReference type="KEGG" id="dsc:ABOD76_14350"/>
<evidence type="ECO:0000313" key="1">
    <source>
        <dbReference type="EMBL" id="XBV84619.1"/>
    </source>
</evidence>